<name>A0A2T0AGM8_RHOTO</name>
<proteinExistence type="predicted"/>
<evidence type="ECO:0000313" key="2">
    <source>
        <dbReference type="EMBL" id="PRQ77156.1"/>
    </source>
</evidence>
<feature type="region of interest" description="Disordered" evidence="1">
    <location>
        <begin position="1"/>
        <end position="23"/>
    </location>
</feature>
<gene>
    <name evidence="2" type="ORF">AAT19DRAFT_12574</name>
</gene>
<evidence type="ECO:0000256" key="1">
    <source>
        <dbReference type="SAM" id="MobiDB-lite"/>
    </source>
</evidence>
<feature type="compositionally biased region" description="Basic and acidic residues" evidence="1">
    <location>
        <begin position="10"/>
        <end position="23"/>
    </location>
</feature>
<organism evidence="2 3">
    <name type="scientific">Rhodotorula toruloides</name>
    <name type="common">Yeast</name>
    <name type="synonym">Rhodosporidium toruloides</name>
    <dbReference type="NCBI Taxonomy" id="5286"/>
    <lineage>
        <taxon>Eukaryota</taxon>
        <taxon>Fungi</taxon>
        <taxon>Dikarya</taxon>
        <taxon>Basidiomycota</taxon>
        <taxon>Pucciniomycotina</taxon>
        <taxon>Microbotryomycetes</taxon>
        <taxon>Sporidiobolales</taxon>
        <taxon>Sporidiobolaceae</taxon>
        <taxon>Rhodotorula</taxon>
    </lineage>
</organism>
<dbReference type="AlphaFoldDB" id="A0A2T0AGM8"/>
<reference evidence="2 3" key="1">
    <citation type="journal article" date="2018" name="Elife">
        <title>Functional genomics of lipid metabolism in the oleaginous yeast Rhodosporidium toruloides.</title>
        <authorList>
            <person name="Coradetti S.T."/>
            <person name="Pinel D."/>
            <person name="Geiselman G."/>
            <person name="Ito M."/>
            <person name="Mondo S."/>
            <person name="Reilly M.C."/>
            <person name="Cheng Y.F."/>
            <person name="Bauer S."/>
            <person name="Grigoriev I."/>
            <person name="Gladden J.M."/>
            <person name="Simmons B.A."/>
            <person name="Brem R."/>
            <person name="Arkin A.P."/>
            <person name="Skerker J.M."/>
        </authorList>
    </citation>
    <scope>NUCLEOTIDE SEQUENCE [LARGE SCALE GENOMIC DNA]</scope>
    <source>
        <strain evidence="2 3">NBRC 0880</strain>
    </source>
</reference>
<sequence>METSQTSRCEGGRRLAPRRSEDDRRRRLASIHLDSPAILQTFDTFNVSSTRLRLQRSTRLSVETVRRRPRNFQLLGQGRGEGSAGRTAGEMELAGAATVGAGGVCCCRCIAAGRTPFAGRASAGTSVRCRALSFRREVDLLHIASPSLSRAAGRSCAQCSCPCFSTPNDLYPVIPRPAVVVVSPHRHSRLDRSHPPRQPPGAGWIAR</sequence>
<feature type="region of interest" description="Disordered" evidence="1">
    <location>
        <begin position="185"/>
        <end position="207"/>
    </location>
</feature>
<evidence type="ECO:0000313" key="3">
    <source>
        <dbReference type="Proteomes" id="UP000239560"/>
    </source>
</evidence>
<accession>A0A2T0AGM8</accession>
<dbReference type="EMBL" id="LCTV02000002">
    <property type="protein sequence ID" value="PRQ77156.1"/>
    <property type="molecule type" value="Genomic_DNA"/>
</dbReference>
<comment type="caution">
    <text evidence="2">The sequence shown here is derived from an EMBL/GenBank/DDBJ whole genome shotgun (WGS) entry which is preliminary data.</text>
</comment>
<dbReference type="Proteomes" id="UP000239560">
    <property type="component" value="Unassembled WGS sequence"/>
</dbReference>
<protein>
    <submittedName>
        <fullName evidence="2">Uncharacterized protein</fullName>
    </submittedName>
</protein>